<proteinExistence type="predicted"/>
<name>O67552_AQUAE</name>
<dbReference type="EMBL" id="AE000657">
    <property type="protein sequence ID" value="AAC07520.1"/>
    <property type="molecule type" value="Genomic_DNA"/>
</dbReference>
<accession>O67552</accession>
<reference evidence="3 4" key="1">
    <citation type="journal article" date="1998" name="Nature">
        <title>The complete genome of the hyperthermophilic bacterium Aquifex aeolicus.</title>
        <authorList>
            <person name="Deckert G."/>
            <person name="Warren P.V."/>
            <person name="Gaasterland T."/>
            <person name="Young W.G."/>
            <person name="Lenox A.L."/>
            <person name="Graham D.E."/>
            <person name="Overbeek R."/>
            <person name="Snead M.A."/>
            <person name="Keller M."/>
            <person name="Aujay M."/>
            <person name="Huber R."/>
            <person name="Feldman R.A."/>
            <person name="Short J.M."/>
            <person name="Olson G.J."/>
            <person name="Swanson R.V."/>
        </authorList>
    </citation>
    <scope>NUCLEOTIDE SEQUENCE [LARGE SCALE GENOMIC DNA]</scope>
    <source>
        <strain evidence="3 4">VF5</strain>
    </source>
</reference>
<protein>
    <submittedName>
        <fullName evidence="3">Uncharacterized protein</fullName>
    </submittedName>
</protein>
<evidence type="ECO:0000259" key="1">
    <source>
        <dbReference type="Pfam" id="PF01368"/>
    </source>
</evidence>
<organism evidence="3 4">
    <name type="scientific">Aquifex aeolicus (strain VF5)</name>
    <dbReference type="NCBI Taxonomy" id="224324"/>
    <lineage>
        <taxon>Bacteria</taxon>
        <taxon>Pseudomonadati</taxon>
        <taxon>Aquificota</taxon>
        <taxon>Aquificia</taxon>
        <taxon>Aquificales</taxon>
        <taxon>Aquificaceae</taxon>
        <taxon>Aquifex</taxon>
    </lineage>
</organism>
<feature type="domain" description="DHHA1" evidence="2">
    <location>
        <begin position="228"/>
        <end position="317"/>
    </location>
</feature>
<dbReference type="EnsemblBacteria" id="AAC07520">
    <property type="protein sequence ID" value="AAC07520"/>
    <property type="gene ID" value="aq_1630"/>
</dbReference>
<dbReference type="PANTHER" id="PTHR47618:SF1">
    <property type="entry name" value="BIFUNCTIONAL OLIGORIBONUCLEASE AND PAP PHOSPHATASE NRNA"/>
    <property type="match status" value="1"/>
</dbReference>
<dbReference type="AlphaFoldDB" id="O67552"/>
<dbReference type="Pfam" id="PF01368">
    <property type="entry name" value="DHH"/>
    <property type="match status" value="1"/>
</dbReference>
<dbReference type="SUPFAM" id="SSF64182">
    <property type="entry name" value="DHH phosphoesterases"/>
    <property type="match status" value="1"/>
</dbReference>
<dbReference type="InterPro" id="IPR001667">
    <property type="entry name" value="DDH_dom"/>
</dbReference>
<gene>
    <name evidence="3" type="ordered locus">aq_1630</name>
</gene>
<dbReference type="Proteomes" id="UP000000798">
    <property type="component" value="Chromosome"/>
</dbReference>
<dbReference type="InParanoid" id="O67552"/>
<dbReference type="eggNOG" id="COG0618">
    <property type="taxonomic scope" value="Bacteria"/>
</dbReference>
<dbReference type="PANTHER" id="PTHR47618">
    <property type="entry name" value="BIFUNCTIONAL OLIGORIBONUCLEASE AND PAP PHOSPHATASE NRNA"/>
    <property type="match status" value="1"/>
</dbReference>
<dbReference type="Gene3D" id="3.90.1640.10">
    <property type="entry name" value="inorganic pyrophosphatase (n-terminal core)"/>
    <property type="match status" value="1"/>
</dbReference>
<dbReference type="Pfam" id="PF02272">
    <property type="entry name" value="DHHA1"/>
    <property type="match status" value="1"/>
</dbReference>
<dbReference type="InterPro" id="IPR051319">
    <property type="entry name" value="Oligoribo/pAp-PDE_c-di-AMP_PDE"/>
</dbReference>
<sequence length="325" mass="36171">MTKENIPIVDFLKNVKGSILILTHENPDGDSLGSGLALYKFLKKKGKEVYIGSKDGVPHFLDFLPGVEDVINPDGKFYDVGIVVDASGFYRVGKEVKVGKRIRIDHHVGGEFYGMHDYIDPTAPATAALVYEIIKNWDETAIDKDIATCIYTGLATDTGFFRYSNTNEKTFELAKELVSYGADPYYVYTMVMEREKVNKMKLIAKVLETLQLHEDGKVAGITVFKKFLDETGTTYEDTEGLVNYPRSIEGVKVAYALIEKPEEGVWKVSLRAKGNVNVGKIAERLGGGGHKYASGAKIKTNSYEEALKKLLEAIKEELKLEKVYA</sequence>
<evidence type="ECO:0000313" key="4">
    <source>
        <dbReference type="Proteomes" id="UP000000798"/>
    </source>
</evidence>
<dbReference type="KEGG" id="aae:aq_1630"/>
<dbReference type="InterPro" id="IPR038763">
    <property type="entry name" value="DHH_sf"/>
</dbReference>
<dbReference type="RefSeq" id="WP_010881055.1">
    <property type="nucleotide sequence ID" value="NC_000918.1"/>
</dbReference>
<dbReference type="GO" id="GO:0003676">
    <property type="term" value="F:nucleic acid binding"/>
    <property type="evidence" value="ECO:0007669"/>
    <property type="project" value="InterPro"/>
</dbReference>
<feature type="domain" description="DDH" evidence="1">
    <location>
        <begin position="18"/>
        <end position="153"/>
    </location>
</feature>
<dbReference type="STRING" id="224324.aq_1630"/>
<dbReference type="Gene3D" id="3.10.310.30">
    <property type="match status" value="1"/>
</dbReference>
<dbReference type="OrthoDB" id="9803668at2"/>
<keyword evidence="4" id="KW-1185">Reference proteome</keyword>
<dbReference type="HOGENOM" id="CLU_039720_0_0_0"/>
<dbReference type="InterPro" id="IPR003156">
    <property type="entry name" value="DHHA1_dom"/>
</dbReference>
<evidence type="ECO:0000259" key="2">
    <source>
        <dbReference type="Pfam" id="PF02272"/>
    </source>
</evidence>
<evidence type="ECO:0000313" key="3">
    <source>
        <dbReference type="EMBL" id="AAC07520.1"/>
    </source>
</evidence>
<dbReference type="PIR" id="F70440">
    <property type="entry name" value="F70440"/>
</dbReference>